<name>A0A8D8SUV9_9HEMI</name>
<evidence type="ECO:0000256" key="2">
    <source>
        <dbReference type="SAM" id="MobiDB-lite"/>
    </source>
</evidence>
<feature type="region of interest" description="Disordered" evidence="2">
    <location>
        <begin position="1"/>
        <end position="188"/>
    </location>
</feature>
<proteinExistence type="predicted"/>
<evidence type="ECO:0000256" key="1">
    <source>
        <dbReference type="SAM" id="Coils"/>
    </source>
</evidence>
<feature type="region of interest" description="Disordered" evidence="2">
    <location>
        <begin position="447"/>
        <end position="532"/>
    </location>
</feature>
<evidence type="ECO:0000313" key="4">
    <source>
        <dbReference type="EMBL" id="CAG6675121.1"/>
    </source>
</evidence>
<feature type="region of interest" description="Disordered" evidence="2">
    <location>
        <begin position="550"/>
        <end position="573"/>
    </location>
</feature>
<reference evidence="4" key="1">
    <citation type="submission" date="2021-05" db="EMBL/GenBank/DDBJ databases">
        <authorList>
            <person name="Alioto T."/>
            <person name="Alioto T."/>
            <person name="Gomez Garrido J."/>
        </authorList>
    </citation>
    <scope>NUCLEOTIDE SEQUENCE</scope>
</reference>
<sequence>MPVMNGGRGPGNGNDSEQRQTFRPPWVKDTPPAIPMPSAPWRANKRNSITTEKQDPHSFQKPILKKVNASPEKNPPSNGTEVAAPAPVKILKPILKKQSTQSTAPAETVVPIKVVHETSTPPKQLPPAPVPPPPPKMGPPPPPMMPGPPPPPPPMAAPPIDSKPLTEVQRKQLEQLKSRPRRRPDWSDMMKEVEQGKKLRHVQCNDRSAPIVSVVKKDENEEKGQGQFVFESESKNVDKVHNALLNEISQGVKLKKVKTNDRSKPNLNGLRKFRRQMTVDEKIQKSMSMADVVAQAVEPDELDDIDKVRDDLQSAKQMLALELRNKETLERENKKMAAKVAALEAELEKEKAQRQQDAGTKIVKMKTDEDELLIQSFKEAALESDRMCKEMEERYKASAEELDNTRRKLESAWLLNQDLENQLKCAQQHPGVPIMRQPSRKLVMQNTLHGKSIEILSSDEEEESEEEESETESDDESDAEDTTGKEDKRQARELKMLNNKLRTYREKHLRASKERKTLRVDVKQQQGLLKQEKKKYKLLQKEVDKMAKLMKDHDEDEEEEEEEEEEEKIREEN</sequence>
<keyword evidence="1" id="KW-0175">Coiled coil</keyword>
<dbReference type="Pfam" id="PF02205">
    <property type="entry name" value="WH2"/>
    <property type="match status" value="1"/>
</dbReference>
<dbReference type="EMBL" id="HBUF01235675">
    <property type="protein sequence ID" value="CAG6675120.1"/>
    <property type="molecule type" value="Transcribed_RNA"/>
</dbReference>
<dbReference type="InterPro" id="IPR003124">
    <property type="entry name" value="WH2_dom"/>
</dbReference>
<evidence type="ECO:0000259" key="3">
    <source>
        <dbReference type="PROSITE" id="PS51082"/>
    </source>
</evidence>
<dbReference type="PROSITE" id="PS51082">
    <property type="entry name" value="WH2"/>
    <property type="match status" value="1"/>
</dbReference>
<feature type="compositionally biased region" description="Acidic residues" evidence="2">
    <location>
        <begin position="457"/>
        <end position="481"/>
    </location>
</feature>
<protein>
    <recommendedName>
        <fullName evidence="3">WH2 domain-containing protein</fullName>
    </recommendedName>
</protein>
<organism evidence="4">
    <name type="scientific">Cacopsylla melanoneura</name>
    <dbReference type="NCBI Taxonomy" id="428564"/>
    <lineage>
        <taxon>Eukaryota</taxon>
        <taxon>Metazoa</taxon>
        <taxon>Ecdysozoa</taxon>
        <taxon>Arthropoda</taxon>
        <taxon>Hexapoda</taxon>
        <taxon>Insecta</taxon>
        <taxon>Pterygota</taxon>
        <taxon>Neoptera</taxon>
        <taxon>Paraneoptera</taxon>
        <taxon>Hemiptera</taxon>
        <taxon>Sternorrhyncha</taxon>
        <taxon>Psylloidea</taxon>
        <taxon>Psyllidae</taxon>
        <taxon>Psyllinae</taxon>
        <taxon>Cacopsylla</taxon>
    </lineage>
</organism>
<feature type="compositionally biased region" description="Basic and acidic residues" evidence="2">
    <location>
        <begin position="503"/>
        <end position="522"/>
    </location>
</feature>
<dbReference type="GO" id="GO:0003779">
    <property type="term" value="F:actin binding"/>
    <property type="evidence" value="ECO:0007669"/>
    <property type="project" value="InterPro"/>
</dbReference>
<feature type="domain" description="WH2" evidence="3">
    <location>
        <begin position="240"/>
        <end position="257"/>
    </location>
</feature>
<feature type="compositionally biased region" description="Basic and acidic residues" evidence="2">
    <location>
        <begin position="168"/>
        <end position="188"/>
    </location>
</feature>
<feature type="coiled-coil region" evidence="1">
    <location>
        <begin position="312"/>
        <end position="360"/>
    </location>
</feature>
<accession>A0A8D8SUV9</accession>
<dbReference type="AlphaFoldDB" id="A0A8D8SUV9"/>
<feature type="compositionally biased region" description="Basic and acidic residues" evidence="2">
    <location>
        <begin position="482"/>
        <end position="495"/>
    </location>
</feature>
<feature type="compositionally biased region" description="Gly residues" evidence="2">
    <location>
        <begin position="1"/>
        <end position="12"/>
    </location>
</feature>
<dbReference type="EMBL" id="HBUF01235676">
    <property type="protein sequence ID" value="CAG6675121.1"/>
    <property type="molecule type" value="Transcribed_RNA"/>
</dbReference>
<feature type="compositionally biased region" description="Pro residues" evidence="2">
    <location>
        <begin position="123"/>
        <end position="157"/>
    </location>
</feature>
<feature type="compositionally biased region" description="Acidic residues" evidence="2">
    <location>
        <begin position="554"/>
        <end position="566"/>
    </location>
</feature>
<dbReference type="SMART" id="SM00246">
    <property type="entry name" value="WH2"/>
    <property type="match status" value="2"/>
</dbReference>